<evidence type="ECO:0000256" key="1">
    <source>
        <dbReference type="SAM" id="Phobius"/>
    </source>
</evidence>
<comment type="caution">
    <text evidence="2">The sequence shown here is derived from an EMBL/GenBank/DDBJ whole genome shotgun (WGS) entry which is preliminary data.</text>
</comment>
<feature type="transmembrane region" description="Helical" evidence="1">
    <location>
        <begin position="37"/>
        <end position="58"/>
    </location>
</feature>
<feature type="transmembrane region" description="Helical" evidence="1">
    <location>
        <begin position="106"/>
        <end position="131"/>
    </location>
</feature>
<dbReference type="GO" id="GO:0005886">
    <property type="term" value="C:plasma membrane"/>
    <property type="evidence" value="ECO:0007669"/>
    <property type="project" value="TreeGrafter"/>
</dbReference>
<dbReference type="InterPro" id="IPR007441">
    <property type="entry name" value="EutH"/>
</dbReference>
<evidence type="ECO:0000313" key="3">
    <source>
        <dbReference type="Proteomes" id="UP000075737"/>
    </source>
</evidence>
<keyword evidence="3" id="KW-1185">Reference proteome</keyword>
<feature type="transmembrane region" description="Helical" evidence="1">
    <location>
        <begin position="199"/>
        <end position="226"/>
    </location>
</feature>
<feature type="transmembrane region" description="Helical" evidence="1">
    <location>
        <begin position="138"/>
        <end position="161"/>
    </location>
</feature>
<evidence type="ECO:0008006" key="4">
    <source>
        <dbReference type="Google" id="ProtNLM"/>
    </source>
</evidence>
<dbReference type="RefSeq" id="WP_068749260.1">
    <property type="nucleotide sequence ID" value="NZ_LOHZ01000044.1"/>
</dbReference>
<gene>
    <name evidence="2" type="ORF">ATZ99_21710</name>
</gene>
<dbReference type="EMBL" id="LOHZ01000044">
    <property type="protein sequence ID" value="KYO64140.1"/>
    <property type="molecule type" value="Genomic_DNA"/>
</dbReference>
<feature type="transmembrane region" description="Helical" evidence="1">
    <location>
        <begin position="304"/>
        <end position="325"/>
    </location>
</feature>
<keyword evidence="1" id="KW-0812">Transmembrane</keyword>
<accession>A0A162M5V3</accession>
<dbReference type="NCBIfam" id="NF011667">
    <property type="entry name" value="PRK15086.1-3"/>
    <property type="match status" value="1"/>
</dbReference>
<dbReference type="OrthoDB" id="9778282at2"/>
<protein>
    <recommendedName>
        <fullName evidence="4">Ethanolamine utilization protein EutH</fullName>
    </recommendedName>
</protein>
<dbReference type="PANTHER" id="PTHR40089:SF1">
    <property type="entry name" value="ETHANOLAMINE PERMEASE EUTH-RELATED"/>
    <property type="match status" value="1"/>
</dbReference>
<dbReference type="AlphaFoldDB" id="A0A162M5V3"/>
<evidence type="ECO:0000313" key="2">
    <source>
        <dbReference type="EMBL" id="KYO64140.1"/>
    </source>
</evidence>
<sequence length="361" mass="37689">MSINQIIVDIMVVFMAIGAIDRILGNKYGFGEKFEEGFNAMGPLALAMVGVVSLAPVLAKILKPVIVPIYSALGADPAMFATTLLACDMGGYPLAMQLAQTKEAGLFAGIILGSMMGPTIVFSIPVALGIIKKEDHKALATGILAGMITIPIGCFVGGLVAGYPLGMVLSNLIPIIIVSLLIALGLWKIPNKMISGFNAFGKGVVIMITIGLAAIIIETLTGIVVIPGMASIWDGIQIIGSIAIMLAGAFPMVHFITKVFKKPLMSLGKTLGMNDIAAAGMVATLANNIPMFQIMQDMDYRGKILNVAFAVSAAFTFGDHLGFTAGVAKEMIFPMIVGKLVAGVTAIMVASLFAPRDKAVI</sequence>
<dbReference type="Pfam" id="PF04346">
    <property type="entry name" value="EutH"/>
    <property type="match status" value="1"/>
</dbReference>
<name>A0A162M5V3_9FIRM</name>
<feature type="transmembrane region" description="Helical" evidence="1">
    <location>
        <begin position="238"/>
        <end position="257"/>
    </location>
</feature>
<organism evidence="2 3">
    <name type="scientific">Thermovenabulum gondwanense</name>
    <dbReference type="NCBI Taxonomy" id="520767"/>
    <lineage>
        <taxon>Bacteria</taxon>
        <taxon>Bacillati</taxon>
        <taxon>Bacillota</taxon>
        <taxon>Clostridia</taxon>
        <taxon>Thermosediminibacterales</taxon>
        <taxon>Thermosediminibacteraceae</taxon>
        <taxon>Thermovenabulum</taxon>
    </lineage>
</organism>
<dbReference type="Proteomes" id="UP000075737">
    <property type="component" value="Unassembled WGS sequence"/>
</dbReference>
<dbReference type="GO" id="GO:0034228">
    <property type="term" value="F:ethanolamine transmembrane transporter activity"/>
    <property type="evidence" value="ECO:0007669"/>
    <property type="project" value="InterPro"/>
</dbReference>
<feature type="transmembrane region" description="Helical" evidence="1">
    <location>
        <begin position="7"/>
        <end position="25"/>
    </location>
</feature>
<dbReference type="NCBIfam" id="NF011666">
    <property type="entry name" value="PRK15086.1-2"/>
    <property type="match status" value="1"/>
</dbReference>
<feature type="transmembrane region" description="Helical" evidence="1">
    <location>
        <begin position="331"/>
        <end position="354"/>
    </location>
</feature>
<dbReference type="PATRIC" id="fig|520767.4.peg.2299"/>
<dbReference type="PANTHER" id="PTHR40089">
    <property type="entry name" value="ETHANOLAMINE UTILIZATION PROTEIN EUTH"/>
    <property type="match status" value="1"/>
</dbReference>
<reference evidence="2 3" key="1">
    <citation type="submission" date="2015-12" db="EMBL/GenBank/DDBJ databases">
        <title>Draft genome of Thermovenabulum gondwanense isolated from a red thermophilic microbial mat colonisisng an outflow channel of a bore well.</title>
        <authorList>
            <person name="Patel B.K."/>
        </authorList>
    </citation>
    <scope>NUCLEOTIDE SEQUENCE [LARGE SCALE GENOMIC DNA]</scope>
    <source>
        <strain evidence="2 3">R270</strain>
    </source>
</reference>
<keyword evidence="1" id="KW-1133">Transmembrane helix</keyword>
<feature type="transmembrane region" description="Helical" evidence="1">
    <location>
        <begin position="167"/>
        <end position="187"/>
    </location>
</feature>
<keyword evidence="1" id="KW-0472">Membrane</keyword>
<proteinExistence type="predicted"/>
<dbReference type="PIRSF" id="PIRSF019466">
    <property type="entry name" value="EutH"/>
    <property type="match status" value="1"/>
</dbReference>
<dbReference type="STRING" id="520767.ATZ99_21710"/>